<reference evidence="2 3" key="1">
    <citation type="journal article" date="2015" name="Int. Biodeterior. Biodegradation">
        <title>Physiological and genetic screening methods for the isolation of methyl tert-butyl ether-degrading bacteria for bioremediation purposes.</title>
        <authorList>
            <person name="Guisado I.M."/>
            <person name="Purswani J."/>
            <person name="Gonzalez Lopez J."/>
            <person name="Pozo C."/>
        </authorList>
    </citation>
    <scope>NUCLEOTIDE SEQUENCE [LARGE SCALE GENOMIC DNA]</scope>
    <source>
        <strain evidence="2 3">SH7</strain>
    </source>
</reference>
<accession>A0A0W1AYK2</accession>
<comment type="caution">
    <text evidence="2">The sequence shown here is derived from an EMBL/GenBank/DDBJ whole genome shotgun (WGS) entry which is preliminary data.</text>
</comment>
<protein>
    <recommendedName>
        <fullName evidence="1">Peptidase C45 hydrolase domain-containing protein</fullName>
    </recommendedName>
</protein>
<evidence type="ECO:0000313" key="2">
    <source>
        <dbReference type="EMBL" id="KTD86410.1"/>
    </source>
</evidence>
<dbReference type="Gene3D" id="3.60.60.10">
    <property type="entry name" value="Penicillin V Acylase, Chain A"/>
    <property type="match status" value="1"/>
</dbReference>
<dbReference type="Proteomes" id="UP000054709">
    <property type="component" value="Unassembled WGS sequence"/>
</dbReference>
<dbReference type="PANTHER" id="PTHR35527:SF2">
    <property type="entry name" value="HYDROLASE"/>
    <property type="match status" value="1"/>
</dbReference>
<dbReference type="SUPFAM" id="SSF56235">
    <property type="entry name" value="N-terminal nucleophile aminohydrolases (Ntn hydrolases)"/>
    <property type="match status" value="1"/>
</dbReference>
<dbReference type="EMBL" id="LCZJ02000019">
    <property type="protein sequence ID" value="KTD86410.1"/>
    <property type="molecule type" value="Genomic_DNA"/>
</dbReference>
<dbReference type="InterPro" id="IPR029055">
    <property type="entry name" value="Ntn_hydrolases_N"/>
</dbReference>
<dbReference type="RefSeq" id="WP_060623313.1">
    <property type="nucleotide sequence ID" value="NZ_LCZJ02000019.1"/>
</dbReference>
<dbReference type="InterPro" id="IPR052193">
    <property type="entry name" value="Peptidase_C59"/>
</dbReference>
<evidence type="ECO:0000259" key="1">
    <source>
        <dbReference type="Pfam" id="PF03417"/>
    </source>
</evidence>
<dbReference type="OrthoDB" id="8617387at2"/>
<dbReference type="PANTHER" id="PTHR35527">
    <property type="entry name" value="CHOLOYLGLYCINE HYDROLASE"/>
    <property type="match status" value="1"/>
</dbReference>
<proteinExistence type="predicted"/>
<name>A0A0W1AYK2_9BACL</name>
<sequence length="334" mass="37863">MSTALHMLKNGFNRVCKNQDVIYDGVYLFTNQSGLRKTALMMPPVQSASWISHYGSLTISQIGKENPNGGINEAGLVVEQTTLWQTKYPAVDERPALGELHFIQYLLDTCATVQEALAASTKVRIDQSTSSLHYLLADRRGAHAIVEFLDGRLVVHEGKLSVPIIANTAYEDAVQEIQGGFNGSEDRNAYEQNSMDRFEIVCEALNTLEKQTTDTDFAFRVLAAARREDTVYSLVYDLTQLQIEVMTQRNQERIKIRLDEFDFSVKAPAQAANLQKLYANHVRAQFENYSAELNHIAVQSFFRDPILTSVFRWKISDDMIRFLANYPDSFLRTE</sequence>
<dbReference type="Pfam" id="PF03417">
    <property type="entry name" value="AAT"/>
    <property type="match status" value="1"/>
</dbReference>
<feature type="domain" description="Peptidase C45 hydrolase" evidence="1">
    <location>
        <begin position="68"/>
        <end position="250"/>
    </location>
</feature>
<dbReference type="InterPro" id="IPR005079">
    <property type="entry name" value="Peptidase_C45_hydrolase"/>
</dbReference>
<dbReference type="AlphaFoldDB" id="A0A0W1AYK2"/>
<keyword evidence="3" id="KW-1185">Reference proteome</keyword>
<gene>
    <name evidence="2" type="ORF">UQ64_13080</name>
</gene>
<evidence type="ECO:0000313" key="3">
    <source>
        <dbReference type="Proteomes" id="UP000054709"/>
    </source>
</evidence>
<organism evidence="2 3">
    <name type="scientific">Paenibacillus etheri</name>
    <dbReference type="NCBI Taxonomy" id="1306852"/>
    <lineage>
        <taxon>Bacteria</taxon>
        <taxon>Bacillati</taxon>
        <taxon>Bacillota</taxon>
        <taxon>Bacilli</taxon>
        <taxon>Bacillales</taxon>
        <taxon>Paenibacillaceae</taxon>
        <taxon>Paenibacillus</taxon>
    </lineage>
</organism>